<dbReference type="PANTHER" id="PTHR10270:SF161">
    <property type="entry name" value="SEX-DETERMINING REGION Y PROTEIN"/>
    <property type="match status" value="1"/>
</dbReference>
<keyword evidence="6" id="KW-1185">Reference proteome</keyword>
<evidence type="ECO:0000256" key="1">
    <source>
        <dbReference type="ARBA" id="ARBA00023125"/>
    </source>
</evidence>
<dbReference type="GO" id="GO:0030154">
    <property type="term" value="P:cell differentiation"/>
    <property type="evidence" value="ECO:0007669"/>
    <property type="project" value="TreeGrafter"/>
</dbReference>
<proteinExistence type="predicted"/>
<dbReference type="EMBL" id="PQFF01000039">
    <property type="protein sequence ID" value="RHZ87023.1"/>
    <property type="molecule type" value="Genomic_DNA"/>
</dbReference>
<reference evidence="5 6" key="1">
    <citation type="submission" date="2018-08" db="EMBL/GenBank/DDBJ databases">
        <title>Genome and evolution of the arbuscular mycorrhizal fungus Diversispora epigaea (formerly Glomus versiforme) and its bacterial endosymbionts.</title>
        <authorList>
            <person name="Sun X."/>
            <person name="Fei Z."/>
            <person name="Harrison M."/>
        </authorList>
    </citation>
    <scope>NUCLEOTIDE SEQUENCE [LARGE SCALE GENOMIC DNA]</scope>
    <source>
        <strain evidence="5 6">IT104</strain>
    </source>
</reference>
<dbReference type="STRING" id="1348612.A0A397JQ31"/>
<dbReference type="GO" id="GO:0001228">
    <property type="term" value="F:DNA-binding transcription activator activity, RNA polymerase II-specific"/>
    <property type="evidence" value="ECO:0007669"/>
    <property type="project" value="TreeGrafter"/>
</dbReference>
<keyword evidence="2" id="KW-0804">Transcription</keyword>
<keyword evidence="1 3" id="KW-0238">DNA-binding</keyword>
<dbReference type="PANTHER" id="PTHR10270">
    <property type="entry name" value="SOX TRANSCRIPTION FACTOR"/>
    <property type="match status" value="1"/>
</dbReference>
<dbReference type="InterPro" id="IPR036910">
    <property type="entry name" value="HMG_box_dom_sf"/>
</dbReference>
<name>A0A397JQ31_9GLOM</name>
<accession>A0A397JQ31</accession>
<sequence>MNQNNFNNINDPLLQSPFQNPNSVININDILNYVNNLQDLELILNPPYQLSLSLDSLLLPARRNRKNKINKIPRPQNAWVLFRKDYEANKRIQFPDQLFKMKTVSINAGDEWKIQSYQVKRYFEILSKLALAKHKIIYPDYKYTPKKRSNSNKDWVFHNTLVLGEDNQINKINQDDNSYEFSTIATSPIASRNTFTEFNNEFSEVDTSHQPGYYYNDSNGRNDHHLQFTPHVMSVDINDIHDNSNNNNNNNNNIHDNNDINSSDIHVSNDISNDIYINDNNINENIYNINNNTIETPFMSTFISETSFTGFNNIDMNLYYEMAASMNSMNSMNSLNYSESMTVTPTLLADTIPEPNM</sequence>
<organism evidence="5 6">
    <name type="scientific">Diversispora epigaea</name>
    <dbReference type="NCBI Taxonomy" id="1348612"/>
    <lineage>
        <taxon>Eukaryota</taxon>
        <taxon>Fungi</taxon>
        <taxon>Fungi incertae sedis</taxon>
        <taxon>Mucoromycota</taxon>
        <taxon>Glomeromycotina</taxon>
        <taxon>Glomeromycetes</taxon>
        <taxon>Diversisporales</taxon>
        <taxon>Diversisporaceae</taxon>
        <taxon>Diversispora</taxon>
    </lineage>
</organism>
<dbReference type="OrthoDB" id="6247875at2759"/>
<dbReference type="Gene3D" id="1.10.30.10">
    <property type="entry name" value="High mobility group box domain"/>
    <property type="match status" value="1"/>
</dbReference>
<dbReference type="SUPFAM" id="SSF47095">
    <property type="entry name" value="HMG-box"/>
    <property type="match status" value="1"/>
</dbReference>
<dbReference type="InterPro" id="IPR050140">
    <property type="entry name" value="SRY-related_HMG-box_TF-like"/>
</dbReference>
<evidence type="ECO:0000256" key="2">
    <source>
        <dbReference type="ARBA" id="ARBA00023163"/>
    </source>
</evidence>
<dbReference type="CDD" id="cd01389">
    <property type="entry name" value="HMG-box_ROX1-like"/>
    <property type="match status" value="1"/>
</dbReference>
<dbReference type="GO" id="GO:0005634">
    <property type="term" value="C:nucleus"/>
    <property type="evidence" value="ECO:0007669"/>
    <property type="project" value="UniProtKB-UniRule"/>
</dbReference>
<feature type="domain" description="HMG box" evidence="4">
    <location>
        <begin position="72"/>
        <end position="142"/>
    </location>
</feature>
<dbReference type="GO" id="GO:0000122">
    <property type="term" value="P:negative regulation of transcription by RNA polymerase II"/>
    <property type="evidence" value="ECO:0007669"/>
    <property type="project" value="TreeGrafter"/>
</dbReference>
<dbReference type="Proteomes" id="UP000266861">
    <property type="component" value="Unassembled WGS sequence"/>
</dbReference>
<protein>
    <recommendedName>
        <fullName evidence="4">HMG box domain-containing protein</fullName>
    </recommendedName>
</protein>
<dbReference type="PROSITE" id="PS50118">
    <property type="entry name" value="HMG_BOX_2"/>
    <property type="match status" value="1"/>
</dbReference>
<evidence type="ECO:0000313" key="6">
    <source>
        <dbReference type="Proteomes" id="UP000266861"/>
    </source>
</evidence>
<feature type="DNA-binding region" description="HMG box" evidence="3">
    <location>
        <begin position="72"/>
        <end position="142"/>
    </location>
</feature>
<keyword evidence="3" id="KW-0539">Nucleus</keyword>
<dbReference type="InterPro" id="IPR009071">
    <property type="entry name" value="HMG_box_dom"/>
</dbReference>
<evidence type="ECO:0000313" key="5">
    <source>
        <dbReference type="EMBL" id="RHZ87023.1"/>
    </source>
</evidence>
<gene>
    <name evidence="5" type="ORF">Glove_41g84</name>
</gene>
<comment type="caution">
    <text evidence="5">The sequence shown here is derived from an EMBL/GenBank/DDBJ whole genome shotgun (WGS) entry which is preliminary data.</text>
</comment>
<evidence type="ECO:0000259" key="4">
    <source>
        <dbReference type="PROSITE" id="PS50118"/>
    </source>
</evidence>
<dbReference type="SMART" id="SM00398">
    <property type="entry name" value="HMG"/>
    <property type="match status" value="1"/>
</dbReference>
<dbReference type="GO" id="GO:0000978">
    <property type="term" value="F:RNA polymerase II cis-regulatory region sequence-specific DNA binding"/>
    <property type="evidence" value="ECO:0007669"/>
    <property type="project" value="TreeGrafter"/>
</dbReference>
<evidence type="ECO:0000256" key="3">
    <source>
        <dbReference type="PROSITE-ProRule" id="PRU00267"/>
    </source>
</evidence>
<dbReference type="AlphaFoldDB" id="A0A397JQ31"/>